<dbReference type="PANTHER" id="PTHR38681:SF1">
    <property type="entry name" value="RETROVIRUS-RELATED POL POLYPROTEIN FROM TRANSPOSON 412-LIKE PROTEIN"/>
    <property type="match status" value="1"/>
</dbReference>
<evidence type="ECO:0000313" key="3">
    <source>
        <dbReference type="Proteomes" id="UP000499080"/>
    </source>
</evidence>
<dbReference type="AlphaFoldDB" id="A0A4Y2QK66"/>
<proteinExistence type="predicted"/>
<organism evidence="2 3">
    <name type="scientific">Araneus ventricosus</name>
    <name type="common">Orbweaver spider</name>
    <name type="synonym">Epeira ventricosa</name>
    <dbReference type="NCBI Taxonomy" id="182803"/>
    <lineage>
        <taxon>Eukaryota</taxon>
        <taxon>Metazoa</taxon>
        <taxon>Ecdysozoa</taxon>
        <taxon>Arthropoda</taxon>
        <taxon>Chelicerata</taxon>
        <taxon>Arachnida</taxon>
        <taxon>Araneae</taxon>
        <taxon>Araneomorphae</taxon>
        <taxon>Entelegynae</taxon>
        <taxon>Araneoidea</taxon>
        <taxon>Araneidae</taxon>
        <taxon>Araneus</taxon>
    </lineage>
</organism>
<gene>
    <name evidence="2" type="ORF">AVEN_180261_1</name>
</gene>
<comment type="caution">
    <text evidence="2">The sequence shown here is derived from an EMBL/GenBank/DDBJ whole genome shotgun (WGS) entry which is preliminary data.</text>
</comment>
<feature type="compositionally biased region" description="Polar residues" evidence="1">
    <location>
        <begin position="129"/>
        <end position="142"/>
    </location>
</feature>
<dbReference type="Proteomes" id="UP000499080">
    <property type="component" value="Unassembled WGS sequence"/>
</dbReference>
<feature type="region of interest" description="Disordered" evidence="1">
    <location>
        <begin position="124"/>
        <end position="144"/>
    </location>
</feature>
<dbReference type="OrthoDB" id="6495421at2759"/>
<name>A0A4Y2QK66_ARAVE</name>
<protein>
    <submittedName>
        <fullName evidence="2">Uncharacterized protein</fullName>
    </submittedName>
</protein>
<accession>A0A4Y2QK66</accession>
<reference evidence="2 3" key="1">
    <citation type="journal article" date="2019" name="Sci. Rep.">
        <title>Orb-weaving spider Araneus ventricosus genome elucidates the spidroin gene catalogue.</title>
        <authorList>
            <person name="Kono N."/>
            <person name="Nakamura H."/>
            <person name="Ohtoshi R."/>
            <person name="Moran D.A.P."/>
            <person name="Shinohara A."/>
            <person name="Yoshida Y."/>
            <person name="Fujiwara M."/>
            <person name="Mori M."/>
            <person name="Tomita M."/>
            <person name="Arakawa K."/>
        </authorList>
    </citation>
    <scope>NUCLEOTIDE SEQUENCE [LARGE SCALE GENOMIC DNA]</scope>
</reference>
<dbReference type="EMBL" id="BGPR01014093">
    <property type="protein sequence ID" value="GBN63693.1"/>
    <property type="molecule type" value="Genomic_DNA"/>
</dbReference>
<dbReference type="PANTHER" id="PTHR38681">
    <property type="entry name" value="RETROVIRUS-RELATED POL POLYPROTEIN FROM TRANSPOSON 412-LIKE PROTEIN-RELATED"/>
    <property type="match status" value="1"/>
</dbReference>
<keyword evidence="3" id="KW-1185">Reference proteome</keyword>
<evidence type="ECO:0000313" key="2">
    <source>
        <dbReference type="EMBL" id="GBN63693.1"/>
    </source>
</evidence>
<sequence length="159" mass="17987">MIETAIIPPCNDIFVDRLRSTVRERNPVATSTHGKTKFYVNPSLKTCSHVFLRTDSVKPPLCQPYTGPHKVLKRTEKNFTIELNGRTSTVPIDRVKPAYLIPTCEEKTPILQAEKTVSPETFLSDKHQSANQTAPDKTVTTRSGRRVHFPSKQSTYITY</sequence>
<evidence type="ECO:0000256" key="1">
    <source>
        <dbReference type="SAM" id="MobiDB-lite"/>
    </source>
</evidence>